<gene>
    <name evidence="2" type="ORF">SAMN04488090_2957</name>
</gene>
<keyword evidence="1" id="KW-0472">Membrane</keyword>
<dbReference type="Proteomes" id="UP000198901">
    <property type="component" value="Unassembled WGS sequence"/>
</dbReference>
<protein>
    <submittedName>
        <fullName evidence="2">Uncharacterized protein</fullName>
    </submittedName>
</protein>
<evidence type="ECO:0000313" key="2">
    <source>
        <dbReference type="EMBL" id="SDM24386.1"/>
    </source>
</evidence>
<feature type="transmembrane region" description="Helical" evidence="1">
    <location>
        <begin position="65"/>
        <end position="87"/>
    </location>
</feature>
<keyword evidence="1" id="KW-0812">Transmembrane</keyword>
<dbReference type="STRING" id="563176.SAMN04488090_2957"/>
<keyword evidence="3" id="KW-1185">Reference proteome</keyword>
<dbReference type="EMBL" id="FNGS01000005">
    <property type="protein sequence ID" value="SDM24386.1"/>
    <property type="molecule type" value="Genomic_DNA"/>
</dbReference>
<name>A0A1G9RMA4_9BACT</name>
<organism evidence="2 3">
    <name type="scientific">Siphonobacter aquaeclarae</name>
    <dbReference type="NCBI Taxonomy" id="563176"/>
    <lineage>
        <taxon>Bacteria</taxon>
        <taxon>Pseudomonadati</taxon>
        <taxon>Bacteroidota</taxon>
        <taxon>Cytophagia</taxon>
        <taxon>Cytophagales</taxon>
        <taxon>Cytophagaceae</taxon>
        <taxon>Siphonobacter</taxon>
    </lineage>
</organism>
<evidence type="ECO:0000313" key="3">
    <source>
        <dbReference type="Proteomes" id="UP000198901"/>
    </source>
</evidence>
<feature type="transmembrane region" description="Helical" evidence="1">
    <location>
        <begin position="21"/>
        <end position="45"/>
    </location>
</feature>
<feature type="transmembrane region" description="Helical" evidence="1">
    <location>
        <begin position="144"/>
        <end position="165"/>
    </location>
</feature>
<reference evidence="2 3" key="1">
    <citation type="submission" date="2016-10" db="EMBL/GenBank/DDBJ databases">
        <authorList>
            <person name="de Groot N.N."/>
        </authorList>
    </citation>
    <scope>NUCLEOTIDE SEQUENCE [LARGE SCALE GENOMIC DNA]</scope>
    <source>
        <strain evidence="2 3">DSM 21668</strain>
    </source>
</reference>
<evidence type="ECO:0000256" key="1">
    <source>
        <dbReference type="SAM" id="Phobius"/>
    </source>
</evidence>
<accession>A0A1G9RMA4</accession>
<keyword evidence="1" id="KW-1133">Transmembrane helix</keyword>
<dbReference type="RefSeq" id="WP_245689933.1">
    <property type="nucleotide sequence ID" value="NZ_FNGS01000005.1"/>
</dbReference>
<dbReference type="AlphaFoldDB" id="A0A1G9RMA4"/>
<proteinExistence type="predicted"/>
<feature type="transmembrane region" description="Helical" evidence="1">
    <location>
        <begin position="94"/>
        <end position="117"/>
    </location>
</feature>
<sequence length="171" mass="19425">MIKMEEMTTTYLTRAELWLSITTLLYFLMNGAQIFETLVFVPKWAASPQNFALLLDGRGVSLKTFWIIFHSVHEVAFILAIVFCWKLDPVRNGLLILFAVHVAVRIWTLAFFAPNIIAFQKIAETGPSTVDLVSRTARWQLLNYVRVAIFIAVSIGMIPLCIRVFGMRISG</sequence>